<dbReference type="Gene3D" id="3.40.50.1820">
    <property type="entry name" value="alpha/beta hydrolase"/>
    <property type="match status" value="2"/>
</dbReference>
<dbReference type="Proteomes" id="UP001305779">
    <property type="component" value="Unassembled WGS sequence"/>
</dbReference>
<evidence type="ECO:0000313" key="1">
    <source>
        <dbReference type="EMBL" id="KAK4500865.1"/>
    </source>
</evidence>
<name>A0ABR0EI82_ZASCE</name>
<comment type="caution">
    <text evidence="1">The sequence shown here is derived from an EMBL/GenBank/DDBJ whole genome shotgun (WGS) entry which is preliminary data.</text>
</comment>
<keyword evidence="2" id="KW-1185">Reference proteome</keyword>
<dbReference type="InterPro" id="IPR029058">
    <property type="entry name" value="AB_hydrolase_fold"/>
</dbReference>
<gene>
    <name evidence="1" type="ORF">PRZ48_009057</name>
</gene>
<protein>
    <submittedName>
        <fullName evidence="1">Uncharacterized protein</fullName>
    </submittedName>
</protein>
<organism evidence="1 2">
    <name type="scientific">Zasmidium cellare</name>
    <name type="common">Wine cellar mold</name>
    <name type="synonym">Racodium cellare</name>
    <dbReference type="NCBI Taxonomy" id="395010"/>
    <lineage>
        <taxon>Eukaryota</taxon>
        <taxon>Fungi</taxon>
        <taxon>Dikarya</taxon>
        <taxon>Ascomycota</taxon>
        <taxon>Pezizomycotina</taxon>
        <taxon>Dothideomycetes</taxon>
        <taxon>Dothideomycetidae</taxon>
        <taxon>Mycosphaerellales</taxon>
        <taxon>Mycosphaerellaceae</taxon>
        <taxon>Zasmidium</taxon>
    </lineage>
</organism>
<reference evidence="1 2" key="1">
    <citation type="journal article" date="2023" name="G3 (Bethesda)">
        <title>A chromosome-level genome assembly of Zasmidium syzygii isolated from banana leaves.</title>
        <authorList>
            <person name="van Westerhoven A.C."/>
            <person name="Mehrabi R."/>
            <person name="Talebi R."/>
            <person name="Steentjes M.B.F."/>
            <person name="Corcolon B."/>
            <person name="Chong P.A."/>
            <person name="Kema G.H.J."/>
            <person name="Seidl M.F."/>
        </authorList>
    </citation>
    <scope>NUCLEOTIDE SEQUENCE [LARGE SCALE GENOMIC DNA]</scope>
    <source>
        <strain evidence="1 2">P124</strain>
    </source>
</reference>
<dbReference type="EMBL" id="JAXOVC010000006">
    <property type="protein sequence ID" value="KAK4500865.1"/>
    <property type="molecule type" value="Genomic_DNA"/>
</dbReference>
<sequence length="323" mass="35764">MWWTAAVAAVVAALTFSLTNVYNTSNDSIPSSTANPPFNATLANYRLRGHNGDDNQLTHSFVQSACGANLSVHYTDPSVWGKSTGSKTKPILILTHGYPESSYIWREVTPAVSKRHDRGARTMHRAAVDDNFPGITGMGFFAADIVPYIAEYASFTNPLYAQGYFHWAFLPKGQFATDVIMAYGGGKWVEHILELGSGENEKGLELFKKDQAWEIYINFFNRLSVTNASTFDYQAGAFTDYNQQLSDQTAGIKIKLPTHILYSEYNLGRQFDVLDVWKDYCEPSAGLTVKGVGGKRGHFIIEEAPDEAIKQLGAFMDRLGVAK</sequence>
<dbReference type="SUPFAM" id="SSF53474">
    <property type="entry name" value="alpha/beta-Hydrolases"/>
    <property type="match status" value="1"/>
</dbReference>
<evidence type="ECO:0000313" key="2">
    <source>
        <dbReference type="Proteomes" id="UP001305779"/>
    </source>
</evidence>
<proteinExistence type="predicted"/>
<accession>A0ABR0EI82</accession>